<dbReference type="HOGENOM" id="CLU_1147331_0_0_1"/>
<evidence type="ECO:0000256" key="1">
    <source>
        <dbReference type="SAM" id="MobiDB-lite"/>
    </source>
</evidence>
<evidence type="ECO:0000313" key="3">
    <source>
        <dbReference type="Proteomes" id="UP000027265"/>
    </source>
</evidence>
<dbReference type="EMBL" id="KL197741">
    <property type="protein sequence ID" value="KDQ52293.1"/>
    <property type="molecule type" value="Genomic_DNA"/>
</dbReference>
<dbReference type="InParanoid" id="A0A067PBJ2"/>
<dbReference type="Proteomes" id="UP000027265">
    <property type="component" value="Unassembled WGS sequence"/>
</dbReference>
<evidence type="ECO:0000313" key="2">
    <source>
        <dbReference type="EMBL" id="KDQ52293.1"/>
    </source>
</evidence>
<keyword evidence="3" id="KW-1185">Reference proteome</keyword>
<sequence>MLFLIFPLCRLRNIDFASLNYQASFSLRLSGPGWDEAGEEVGLARYSDGTNCCGMRSGRTFDKVSNNTTIKDSGFNFEIATRSLVSIHNLGNTFHLESSQLIQTTDHPKLTPVLPLRSADYPIPTKPNLHPASHLHPSSTTLQPAPIHDAHTPPISYVHTSNLTLSDGSDMSALEPQNLERDTISQLPPVHPSTFVGGGQGGKIELWDMVGCLNDRSRGGGLEDQDAQPSGSSCRACVEVRV</sequence>
<reference evidence="3" key="1">
    <citation type="journal article" date="2014" name="Proc. Natl. Acad. Sci. U.S.A.">
        <title>Extensive sampling of basidiomycete genomes demonstrates inadequacy of the white-rot/brown-rot paradigm for wood decay fungi.</title>
        <authorList>
            <person name="Riley R."/>
            <person name="Salamov A.A."/>
            <person name="Brown D.W."/>
            <person name="Nagy L.G."/>
            <person name="Floudas D."/>
            <person name="Held B.W."/>
            <person name="Levasseur A."/>
            <person name="Lombard V."/>
            <person name="Morin E."/>
            <person name="Otillar R."/>
            <person name="Lindquist E.A."/>
            <person name="Sun H."/>
            <person name="LaButti K.M."/>
            <person name="Schmutz J."/>
            <person name="Jabbour D."/>
            <person name="Luo H."/>
            <person name="Baker S.E."/>
            <person name="Pisabarro A.G."/>
            <person name="Walton J.D."/>
            <person name="Blanchette R.A."/>
            <person name="Henrissat B."/>
            <person name="Martin F."/>
            <person name="Cullen D."/>
            <person name="Hibbett D.S."/>
            <person name="Grigoriev I.V."/>
        </authorList>
    </citation>
    <scope>NUCLEOTIDE SEQUENCE [LARGE SCALE GENOMIC DNA]</scope>
    <source>
        <strain evidence="3">MUCL 33604</strain>
    </source>
</reference>
<name>A0A067PBJ2_9AGAM</name>
<dbReference type="AlphaFoldDB" id="A0A067PBJ2"/>
<gene>
    <name evidence="2" type="ORF">JAAARDRAFT_198464</name>
</gene>
<feature type="region of interest" description="Disordered" evidence="1">
    <location>
        <begin position="128"/>
        <end position="154"/>
    </location>
</feature>
<organism evidence="2 3">
    <name type="scientific">Jaapia argillacea MUCL 33604</name>
    <dbReference type="NCBI Taxonomy" id="933084"/>
    <lineage>
        <taxon>Eukaryota</taxon>
        <taxon>Fungi</taxon>
        <taxon>Dikarya</taxon>
        <taxon>Basidiomycota</taxon>
        <taxon>Agaricomycotina</taxon>
        <taxon>Agaricomycetes</taxon>
        <taxon>Agaricomycetidae</taxon>
        <taxon>Jaapiales</taxon>
        <taxon>Jaapiaceae</taxon>
        <taxon>Jaapia</taxon>
    </lineage>
</organism>
<proteinExistence type="predicted"/>
<protein>
    <submittedName>
        <fullName evidence="2">Uncharacterized protein</fullName>
    </submittedName>
</protein>
<accession>A0A067PBJ2</accession>